<evidence type="ECO:0000313" key="1">
    <source>
        <dbReference type="EMBL" id="KAJ8896754.1"/>
    </source>
</evidence>
<organism evidence="1 2">
    <name type="scientific">Dryococelus australis</name>
    <dbReference type="NCBI Taxonomy" id="614101"/>
    <lineage>
        <taxon>Eukaryota</taxon>
        <taxon>Metazoa</taxon>
        <taxon>Ecdysozoa</taxon>
        <taxon>Arthropoda</taxon>
        <taxon>Hexapoda</taxon>
        <taxon>Insecta</taxon>
        <taxon>Pterygota</taxon>
        <taxon>Neoptera</taxon>
        <taxon>Polyneoptera</taxon>
        <taxon>Phasmatodea</taxon>
        <taxon>Verophasmatodea</taxon>
        <taxon>Anareolatae</taxon>
        <taxon>Phasmatidae</taxon>
        <taxon>Eurycanthinae</taxon>
        <taxon>Dryococelus</taxon>
    </lineage>
</organism>
<keyword evidence="2" id="KW-1185">Reference proteome</keyword>
<reference evidence="1 2" key="1">
    <citation type="submission" date="2023-02" db="EMBL/GenBank/DDBJ databases">
        <title>LHISI_Scaffold_Assembly.</title>
        <authorList>
            <person name="Stuart O.P."/>
            <person name="Cleave R."/>
            <person name="Magrath M.J.L."/>
            <person name="Mikheyev A.S."/>
        </authorList>
    </citation>
    <scope>NUCLEOTIDE SEQUENCE [LARGE SCALE GENOMIC DNA]</scope>
    <source>
        <strain evidence="1">Daus_M_001</strain>
        <tissue evidence="1">Leg muscle</tissue>
    </source>
</reference>
<evidence type="ECO:0000313" key="2">
    <source>
        <dbReference type="Proteomes" id="UP001159363"/>
    </source>
</evidence>
<dbReference type="EMBL" id="JARBHB010000001">
    <property type="protein sequence ID" value="KAJ8896754.1"/>
    <property type="molecule type" value="Genomic_DNA"/>
</dbReference>
<accession>A0ABQ9IKM8</accession>
<sequence length="87" mass="10166">MKIVMILSHGNSNVERGFSVNSECLIDNMKNETLVAQRMYNISKSLLLSYRNAQVRLTEETEKCQKEAKEMMKFVEIVWPKKRGQKI</sequence>
<protein>
    <submittedName>
        <fullName evidence="1">Uncharacterized protein</fullName>
    </submittedName>
</protein>
<comment type="caution">
    <text evidence="1">The sequence shown here is derived from an EMBL/GenBank/DDBJ whole genome shotgun (WGS) entry which is preliminary data.</text>
</comment>
<gene>
    <name evidence="1" type="ORF">PR048_002099</name>
</gene>
<proteinExistence type="predicted"/>
<dbReference type="Proteomes" id="UP001159363">
    <property type="component" value="Chromosome 1"/>
</dbReference>
<name>A0ABQ9IKM8_9NEOP</name>